<sequence length="103" mass="11271">MTNPNPIPPIYGYIAQPRIDPTTGQTVYIAAGQPVLMPYVTQKGEHILVYADIPKQVENKEPPKKQQSSNGILGAISSIGNTITKASSEISREFSNAWNNVFK</sequence>
<name>A0ABR2HB93_9EUKA</name>
<protein>
    <submittedName>
        <fullName evidence="1">Uncharacterized protein</fullName>
    </submittedName>
</protein>
<evidence type="ECO:0000313" key="2">
    <source>
        <dbReference type="Proteomes" id="UP001470230"/>
    </source>
</evidence>
<dbReference type="EMBL" id="JAPFFF010000037">
    <property type="protein sequence ID" value="KAK8842660.1"/>
    <property type="molecule type" value="Genomic_DNA"/>
</dbReference>
<evidence type="ECO:0000313" key="1">
    <source>
        <dbReference type="EMBL" id="KAK8842660.1"/>
    </source>
</evidence>
<reference evidence="1 2" key="1">
    <citation type="submission" date="2024-04" db="EMBL/GenBank/DDBJ databases">
        <title>Tritrichomonas musculus Genome.</title>
        <authorList>
            <person name="Alves-Ferreira E."/>
            <person name="Grigg M."/>
            <person name="Lorenzi H."/>
            <person name="Galac M."/>
        </authorList>
    </citation>
    <scope>NUCLEOTIDE SEQUENCE [LARGE SCALE GENOMIC DNA]</scope>
    <source>
        <strain evidence="1 2">EAF2021</strain>
    </source>
</reference>
<keyword evidence="2" id="KW-1185">Reference proteome</keyword>
<accession>A0ABR2HB93</accession>
<comment type="caution">
    <text evidence="1">The sequence shown here is derived from an EMBL/GenBank/DDBJ whole genome shotgun (WGS) entry which is preliminary data.</text>
</comment>
<organism evidence="1 2">
    <name type="scientific">Tritrichomonas musculus</name>
    <dbReference type="NCBI Taxonomy" id="1915356"/>
    <lineage>
        <taxon>Eukaryota</taxon>
        <taxon>Metamonada</taxon>
        <taxon>Parabasalia</taxon>
        <taxon>Tritrichomonadida</taxon>
        <taxon>Tritrichomonadidae</taxon>
        <taxon>Tritrichomonas</taxon>
    </lineage>
</organism>
<proteinExistence type="predicted"/>
<dbReference type="Proteomes" id="UP001470230">
    <property type="component" value="Unassembled WGS sequence"/>
</dbReference>
<gene>
    <name evidence="1" type="ORF">M9Y10_025520</name>
</gene>